<accession>A0A964RIC3</accession>
<dbReference type="Proteomes" id="UP000656077">
    <property type="component" value="Unassembled WGS sequence"/>
</dbReference>
<comment type="caution">
    <text evidence="1">The sequence shown here is derived from an EMBL/GenBank/DDBJ whole genome shotgun (WGS) entry which is preliminary data.</text>
</comment>
<name>A0A964RIC3_9CLOT</name>
<gene>
    <name evidence="1" type="ORF">GKZ28_00885</name>
</gene>
<organism evidence="1 2">
    <name type="scientific">Clostridium chromiireducens</name>
    <dbReference type="NCBI Taxonomy" id="225345"/>
    <lineage>
        <taxon>Bacteria</taxon>
        <taxon>Bacillati</taxon>
        <taxon>Bacillota</taxon>
        <taxon>Clostridia</taxon>
        <taxon>Eubacteriales</taxon>
        <taxon>Clostridiaceae</taxon>
        <taxon>Clostridium</taxon>
    </lineage>
</organism>
<dbReference type="AlphaFoldDB" id="A0A964RIC3"/>
<reference evidence="1" key="1">
    <citation type="submission" date="2019-12" db="EMBL/GenBank/DDBJ databases">
        <title>Microbes associate with the intestines of laboratory mice.</title>
        <authorList>
            <person name="Navarre W."/>
            <person name="Wong E."/>
        </authorList>
    </citation>
    <scope>NUCLEOTIDE SEQUENCE</scope>
    <source>
        <strain evidence="1">NM79_F5</strain>
    </source>
</reference>
<dbReference type="EMBL" id="WSRQ01000001">
    <property type="protein sequence ID" value="MVX62255.1"/>
    <property type="molecule type" value="Genomic_DNA"/>
</dbReference>
<evidence type="ECO:0000313" key="2">
    <source>
        <dbReference type="Proteomes" id="UP000656077"/>
    </source>
</evidence>
<evidence type="ECO:0000313" key="1">
    <source>
        <dbReference type="EMBL" id="MVX62255.1"/>
    </source>
</evidence>
<protein>
    <submittedName>
        <fullName evidence="1">Uncharacterized protein</fullName>
    </submittedName>
</protein>
<proteinExistence type="predicted"/>
<sequence length="145" mass="16820">MFKVKQEQINRMNKVNELIEVIASIDRRFFYSKSKDRIGKFIEGKKLFFIDEYTGEKVYPYYSGRKKFSHGGTLWGLVNDFREWIITGKVSNGNNGYGGLYCPHWGYTADGMAKVVMKGKEIGFLKDNALSYEEMLKLFKERGLA</sequence>